<dbReference type="GO" id="GO:0016020">
    <property type="term" value="C:membrane"/>
    <property type="evidence" value="ECO:0007669"/>
    <property type="project" value="UniProtKB-SubCell"/>
</dbReference>
<name>A0A4R2I2L0_9GAMM</name>
<dbReference type="EMBL" id="SLWQ01000008">
    <property type="protein sequence ID" value="TCO38331.1"/>
    <property type="molecule type" value="Genomic_DNA"/>
</dbReference>
<evidence type="ECO:0000313" key="10">
    <source>
        <dbReference type="Proteomes" id="UP000294862"/>
    </source>
</evidence>
<feature type="transmembrane region" description="Helical" evidence="7">
    <location>
        <begin position="238"/>
        <end position="263"/>
    </location>
</feature>
<dbReference type="Proteomes" id="UP000294862">
    <property type="component" value="Unassembled WGS sequence"/>
</dbReference>
<evidence type="ECO:0000256" key="5">
    <source>
        <dbReference type="ARBA" id="ARBA00022989"/>
    </source>
</evidence>
<comment type="similarity">
    <text evidence="2">Belongs to the peptidase S54 family.</text>
</comment>
<keyword evidence="3 7" id="KW-0812">Transmembrane</keyword>
<keyword evidence="10" id="KW-1185">Reference proteome</keyword>
<feature type="transmembrane region" description="Helical" evidence="7">
    <location>
        <begin position="213"/>
        <end position="231"/>
    </location>
</feature>
<gene>
    <name evidence="9" type="ORF">EV148_108169</name>
</gene>
<protein>
    <submittedName>
        <fullName evidence="9">Rhomboid family protein</fullName>
    </submittedName>
</protein>
<evidence type="ECO:0000256" key="2">
    <source>
        <dbReference type="ARBA" id="ARBA00009045"/>
    </source>
</evidence>
<dbReference type="PANTHER" id="PTHR43731">
    <property type="entry name" value="RHOMBOID PROTEASE"/>
    <property type="match status" value="1"/>
</dbReference>
<proteinExistence type="inferred from homology"/>
<evidence type="ECO:0000259" key="8">
    <source>
        <dbReference type="Pfam" id="PF01694"/>
    </source>
</evidence>
<feature type="transmembrane region" description="Helical" evidence="7">
    <location>
        <begin position="15"/>
        <end position="33"/>
    </location>
</feature>
<dbReference type="Gene3D" id="1.20.1540.10">
    <property type="entry name" value="Rhomboid-like"/>
    <property type="match status" value="1"/>
</dbReference>
<dbReference type="PANTHER" id="PTHR43731:SF14">
    <property type="entry name" value="PRESENILIN-ASSOCIATED RHOMBOID-LIKE PROTEIN, MITOCHONDRIAL"/>
    <property type="match status" value="1"/>
</dbReference>
<dbReference type="InterPro" id="IPR050925">
    <property type="entry name" value="Rhomboid_protease_S54"/>
</dbReference>
<evidence type="ECO:0000256" key="6">
    <source>
        <dbReference type="ARBA" id="ARBA00023136"/>
    </source>
</evidence>
<dbReference type="GO" id="GO:0004252">
    <property type="term" value="F:serine-type endopeptidase activity"/>
    <property type="evidence" value="ECO:0007669"/>
    <property type="project" value="InterPro"/>
</dbReference>
<dbReference type="Pfam" id="PF01694">
    <property type="entry name" value="Rhomboid"/>
    <property type="match status" value="1"/>
</dbReference>
<organism evidence="9 10">
    <name type="scientific">Dokdonella fugitiva</name>
    <dbReference type="NCBI Taxonomy" id="328517"/>
    <lineage>
        <taxon>Bacteria</taxon>
        <taxon>Pseudomonadati</taxon>
        <taxon>Pseudomonadota</taxon>
        <taxon>Gammaproteobacteria</taxon>
        <taxon>Lysobacterales</taxon>
        <taxon>Rhodanobacteraceae</taxon>
        <taxon>Dokdonella</taxon>
    </lineage>
</organism>
<dbReference type="AlphaFoldDB" id="A0A4R2I2L0"/>
<dbReference type="InterPro" id="IPR035952">
    <property type="entry name" value="Rhomboid-like_sf"/>
</dbReference>
<dbReference type="RefSeq" id="WP_131999548.1">
    <property type="nucleotide sequence ID" value="NZ_SLWQ01000008.1"/>
</dbReference>
<evidence type="ECO:0000256" key="3">
    <source>
        <dbReference type="ARBA" id="ARBA00022692"/>
    </source>
</evidence>
<accession>A0A4R2I2L0</accession>
<dbReference type="SUPFAM" id="SSF144091">
    <property type="entry name" value="Rhomboid-like"/>
    <property type="match status" value="1"/>
</dbReference>
<reference evidence="9 10" key="1">
    <citation type="journal article" date="2015" name="Stand. Genomic Sci.">
        <title>Genomic Encyclopedia of Bacterial and Archaeal Type Strains, Phase III: the genomes of soil and plant-associated and newly described type strains.</title>
        <authorList>
            <person name="Whitman W.B."/>
            <person name="Woyke T."/>
            <person name="Klenk H.P."/>
            <person name="Zhou Y."/>
            <person name="Lilburn T.G."/>
            <person name="Beck B.J."/>
            <person name="De Vos P."/>
            <person name="Vandamme P."/>
            <person name="Eisen J.A."/>
            <person name="Garrity G."/>
            <person name="Hugenholtz P."/>
            <person name="Kyrpides N.C."/>
        </authorList>
    </citation>
    <scope>NUCLEOTIDE SEQUENCE [LARGE SCALE GENOMIC DNA]</scope>
    <source>
        <strain evidence="9 10">A3</strain>
    </source>
</reference>
<evidence type="ECO:0000313" key="9">
    <source>
        <dbReference type="EMBL" id="TCO38331.1"/>
    </source>
</evidence>
<dbReference type="OrthoDB" id="9814037at2"/>
<comment type="caution">
    <text evidence="9">The sequence shown here is derived from an EMBL/GenBank/DDBJ whole genome shotgun (WGS) entry which is preliminary data.</text>
</comment>
<keyword evidence="4" id="KW-0378">Hydrolase</keyword>
<feature type="transmembrane region" description="Helical" evidence="7">
    <location>
        <begin position="164"/>
        <end position="193"/>
    </location>
</feature>
<evidence type="ECO:0000256" key="7">
    <source>
        <dbReference type="SAM" id="Phobius"/>
    </source>
</evidence>
<keyword evidence="5 7" id="KW-1133">Transmembrane helix</keyword>
<keyword evidence="6 7" id="KW-0472">Membrane</keyword>
<feature type="domain" description="Peptidase S54 rhomboid" evidence="8">
    <location>
        <begin position="150"/>
        <end position="296"/>
    </location>
</feature>
<sequence length="496" mass="53804">MLILPLHRAPTRANFPWVTLALVLVNAFVFLALQQRDDARQAHALDTYMERGLPQWEFPAYRDWLARHVDDRRRGMFERLASDGRDPRRAAAVLQSDDAFVAALHDGTAFAADARGIDEWREARAEFDRLWDRSFTERWKLRQSEIAPARILGSMFLHGSIGHLLGNMLFLALLGLLVEGALGHGLFLAVYLLGGAGAALASLAWHWGESGSLVGASGAIASLMGAYCVLWGRRKVRFFWWFFVVFDYVKAPALVLLPAWLGWEVLQLAFVHGSNVAFEAHAGGIVCGAVLALAVRRLGWERVEFLDEDAIAEAADADDALLAQAQAHVGRLEIGAARALLEPLAGRRPDDLAVRVALYRCARYEPGMPRLDDAARAVLGLALRAAADLREQKAVYDDYVKAAPGRGLPLAPVRQVALARCWPTIGAGAAAVELLGGLAARAPATPGLAAAMLQVARDLHERRENGPARAALAQVATLWPGSAEADKARLLLAAGA</sequence>
<evidence type="ECO:0000256" key="1">
    <source>
        <dbReference type="ARBA" id="ARBA00004141"/>
    </source>
</evidence>
<dbReference type="InterPro" id="IPR022764">
    <property type="entry name" value="Peptidase_S54_rhomboid_dom"/>
</dbReference>
<comment type="subcellular location">
    <subcellularLocation>
        <location evidence="1">Membrane</location>
        <topology evidence="1">Multi-pass membrane protein</topology>
    </subcellularLocation>
</comment>
<evidence type="ECO:0000256" key="4">
    <source>
        <dbReference type="ARBA" id="ARBA00022801"/>
    </source>
</evidence>